<feature type="transmembrane region" description="Helical" evidence="1">
    <location>
        <begin position="12"/>
        <end position="29"/>
    </location>
</feature>
<keyword evidence="1" id="KW-0472">Membrane</keyword>
<evidence type="ECO:0000313" key="3">
    <source>
        <dbReference type="Proteomes" id="UP000255326"/>
    </source>
</evidence>
<evidence type="ECO:0000313" key="2">
    <source>
        <dbReference type="EMBL" id="RDI37926.1"/>
    </source>
</evidence>
<accession>A0A370G4H0</accession>
<feature type="transmembrane region" description="Helical" evidence="1">
    <location>
        <begin position="78"/>
        <end position="96"/>
    </location>
</feature>
<dbReference type="RefSeq" id="WP_114747074.1">
    <property type="nucleotide sequence ID" value="NZ_QQAY01000020.1"/>
</dbReference>
<sequence>MFDITMKKKNILIPLLLFVINLLFSAFLIEELIDASDPNYGVAGFFTPIIGLMSLIYIRKLEGENLIPLLRFFQICNWMFIIFPIAVFFDGILIMIG</sequence>
<reference evidence="2 3" key="1">
    <citation type="submission" date="2018-07" db="EMBL/GenBank/DDBJ databases">
        <title>Genomic Encyclopedia of Type Strains, Phase IV (KMG-IV): sequencing the most valuable type-strain genomes for metagenomic binning, comparative biology and taxonomic classification.</title>
        <authorList>
            <person name="Goeker M."/>
        </authorList>
    </citation>
    <scope>NUCLEOTIDE SEQUENCE [LARGE SCALE GENOMIC DNA]</scope>
    <source>
        <strain evidence="2 3">DSM 25281</strain>
    </source>
</reference>
<keyword evidence="1" id="KW-0812">Transmembrane</keyword>
<evidence type="ECO:0000256" key="1">
    <source>
        <dbReference type="SAM" id="Phobius"/>
    </source>
</evidence>
<dbReference type="OrthoDB" id="2429059at2"/>
<protein>
    <submittedName>
        <fullName evidence="2">Uncharacterized protein</fullName>
    </submittedName>
</protein>
<organism evidence="2 3">
    <name type="scientific">Falsibacillus pallidus</name>
    <dbReference type="NCBI Taxonomy" id="493781"/>
    <lineage>
        <taxon>Bacteria</taxon>
        <taxon>Bacillati</taxon>
        <taxon>Bacillota</taxon>
        <taxon>Bacilli</taxon>
        <taxon>Bacillales</taxon>
        <taxon>Bacillaceae</taxon>
        <taxon>Falsibacillus</taxon>
    </lineage>
</organism>
<name>A0A370G4H0_9BACI</name>
<proteinExistence type="predicted"/>
<comment type="caution">
    <text evidence="2">The sequence shown here is derived from an EMBL/GenBank/DDBJ whole genome shotgun (WGS) entry which is preliminary data.</text>
</comment>
<dbReference type="AlphaFoldDB" id="A0A370G4H0"/>
<keyword evidence="1" id="KW-1133">Transmembrane helix</keyword>
<keyword evidence="3" id="KW-1185">Reference proteome</keyword>
<dbReference type="Proteomes" id="UP000255326">
    <property type="component" value="Unassembled WGS sequence"/>
</dbReference>
<dbReference type="EMBL" id="QQAY01000020">
    <property type="protein sequence ID" value="RDI37926.1"/>
    <property type="molecule type" value="Genomic_DNA"/>
</dbReference>
<gene>
    <name evidence="2" type="ORF">DFR59_12024</name>
</gene>
<feature type="transmembrane region" description="Helical" evidence="1">
    <location>
        <begin position="41"/>
        <end position="58"/>
    </location>
</feature>